<reference evidence="3 4" key="1">
    <citation type="submission" date="2022-02" db="EMBL/GenBank/DDBJ databases">
        <title>Mesosutterella porci, a novel member of the family Sutterellaceae from pig feces.</title>
        <authorList>
            <person name="Wylensek D."/>
            <person name="Clavel T."/>
        </authorList>
    </citation>
    <scope>NUCLEOTIDE SEQUENCE [LARGE SCALE GENOMIC DNA]</scope>
    <source>
        <strain evidence="4">oilRF-744-wt-GAM-9</strain>
    </source>
</reference>
<dbReference type="InterPro" id="IPR047926">
    <property type="entry name" value="Ni_dep_LarA"/>
</dbReference>
<evidence type="ECO:0000313" key="4">
    <source>
        <dbReference type="Proteomes" id="UP001297600"/>
    </source>
</evidence>
<dbReference type="EMBL" id="JAKNCT010000002">
    <property type="protein sequence ID" value="MCG5030350.1"/>
    <property type="molecule type" value="Genomic_DNA"/>
</dbReference>
<organism evidence="3 4">
    <name type="scientific">Mesosutterella porci</name>
    <dbReference type="NCBI Taxonomy" id="2915351"/>
    <lineage>
        <taxon>Bacteria</taxon>
        <taxon>Pseudomonadati</taxon>
        <taxon>Pseudomonadota</taxon>
        <taxon>Betaproteobacteria</taxon>
        <taxon>Burkholderiales</taxon>
        <taxon>Sutterellaceae</taxon>
        <taxon>Mesosutterella</taxon>
    </lineage>
</organism>
<dbReference type="Proteomes" id="UP001297600">
    <property type="component" value="Unassembled WGS sequence"/>
</dbReference>
<dbReference type="Pfam" id="PF21113">
    <property type="entry name" value="LarA_C"/>
    <property type="match status" value="1"/>
</dbReference>
<dbReference type="InterPro" id="IPR018657">
    <property type="entry name" value="LarA-like_N"/>
</dbReference>
<proteinExistence type="predicted"/>
<name>A0ABS9MP14_9BURK</name>
<dbReference type="PANTHER" id="PTHR33171:SF17">
    <property type="entry name" value="LARA-LIKE N-TERMINAL DOMAIN-CONTAINING PROTEIN"/>
    <property type="match status" value="1"/>
</dbReference>
<dbReference type="Gene3D" id="3.40.50.11440">
    <property type="match status" value="1"/>
</dbReference>
<dbReference type="NCBIfam" id="NF033504">
    <property type="entry name" value="Ni_dep_LarA"/>
    <property type="match status" value="1"/>
</dbReference>
<dbReference type="InterPro" id="IPR048520">
    <property type="entry name" value="LarA_C"/>
</dbReference>
<feature type="domain" description="LarA-like N-terminal" evidence="1">
    <location>
        <begin position="10"/>
        <end position="211"/>
    </location>
</feature>
<dbReference type="InterPro" id="IPR048068">
    <property type="entry name" value="LarA-like"/>
</dbReference>
<dbReference type="RefSeq" id="WP_237977999.1">
    <property type="nucleotide sequence ID" value="NZ_JAKNCT010000002.1"/>
</dbReference>
<keyword evidence="4" id="KW-1185">Reference proteome</keyword>
<protein>
    <submittedName>
        <fullName evidence="3">Nickel-dependent lactate racemase</fullName>
    </submittedName>
</protein>
<dbReference type="Pfam" id="PF09861">
    <property type="entry name" value="Lar_N"/>
    <property type="match status" value="1"/>
</dbReference>
<feature type="domain" description="Lactate racemase C-terminal" evidence="2">
    <location>
        <begin position="277"/>
        <end position="417"/>
    </location>
</feature>
<dbReference type="Gene3D" id="3.90.226.30">
    <property type="match status" value="1"/>
</dbReference>
<dbReference type="PANTHER" id="PTHR33171">
    <property type="entry name" value="LAR_N DOMAIN-CONTAINING PROTEIN"/>
    <property type="match status" value="1"/>
</dbReference>
<comment type="caution">
    <text evidence="3">The sequence shown here is derived from an EMBL/GenBank/DDBJ whole genome shotgun (WGS) entry which is preliminary data.</text>
</comment>
<evidence type="ECO:0000313" key="3">
    <source>
        <dbReference type="EMBL" id="MCG5030350.1"/>
    </source>
</evidence>
<gene>
    <name evidence="3" type="primary">larA</name>
    <name evidence="3" type="ORF">MAF45_02640</name>
</gene>
<evidence type="ECO:0000259" key="2">
    <source>
        <dbReference type="Pfam" id="PF21113"/>
    </source>
</evidence>
<sequence>MTTKQYDFAYGRGRMKFDLDEDLVLQEIRTEEYPVMQDVKAGVLEAIRHPIGCPSLDDIVKPGQTVAFICNDPTRVANSFDFMPVLVNEMNRLSVPDENMKIVFSLGTHRLMTHEEMVQAVGEDVASRLKMYNSDCRADEDFRYFGQTSRGTPVLINKHLCDVDHVILTGTIVHHYFSGYGGGRKAILPGCAAMETVRKNHSFMLDPNAGLGRTTGNPVYEDQMEGVARFAKGRSLFLFNAILNAKHQFLKMFAGDYIAAHKEACRFVDEVYGAPIKQEADLVIASCGGYPKDINVYQMQKTMDNAALAVRQGGVVVLLADCEEGSGSAKLEETFRRLKTPQAIEAELRENFVIGANKAFAITRPMKKAKFILVTRLDRQMAKDMLFTAAVSSVPEALECAKQYVGERPSVILMPEGSLTVPRLVK</sequence>
<dbReference type="InterPro" id="IPR043166">
    <property type="entry name" value="LarA-like_C"/>
</dbReference>
<evidence type="ECO:0000259" key="1">
    <source>
        <dbReference type="Pfam" id="PF09861"/>
    </source>
</evidence>
<accession>A0ABS9MP14</accession>